<dbReference type="PANTHER" id="PTHR47433">
    <property type="entry name" value="VACUOLAR PROTEIN SORTING-ASSOCIATED PROTEIN 17"/>
    <property type="match status" value="1"/>
</dbReference>
<dbReference type="FunCoup" id="A0A317XZS5">
    <property type="interactions" value="32"/>
</dbReference>
<feature type="compositionally biased region" description="Polar residues" evidence="1">
    <location>
        <begin position="702"/>
        <end position="711"/>
    </location>
</feature>
<evidence type="ECO:0000259" key="2">
    <source>
        <dbReference type="Pfam" id="PF09325"/>
    </source>
</evidence>
<dbReference type="GO" id="GO:0005768">
    <property type="term" value="C:endosome"/>
    <property type="evidence" value="ECO:0007669"/>
    <property type="project" value="TreeGrafter"/>
</dbReference>
<dbReference type="PANTHER" id="PTHR47433:SF1">
    <property type="entry name" value="VACUOLAR PROTEIN SORTING-ASSOCIATED PROTEIN 17"/>
    <property type="match status" value="1"/>
</dbReference>
<protein>
    <recommendedName>
        <fullName evidence="2">Sorting nexin/Vps5-like C-terminal domain-containing protein</fullName>
    </recommendedName>
</protein>
<evidence type="ECO:0000313" key="3">
    <source>
        <dbReference type="EMBL" id="PWZ03408.1"/>
    </source>
</evidence>
<dbReference type="Gene3D" id="1.20.1270.60">
    <property type="entry name" value="Arfaptin homology (AH) domain/BAR domain"/>
    <property type="match status" value="1"/>
</dbReference>
<feature type="compositionally biased region" description="Low complexity" evidence="1">
    <location>
        <begin position="665"/>
        <end position="682"/>
    </location>
</feature>
<feature type="compositionally biased region" description="Low complexity" evidence="1">
    <location>
        <begin position="534"/>
        <end position="546"/>
    </location>
</feature>
<feature type="compositionally biased region" description="Low complexity" evidence="1">
    <location>
        <begin position="592"/>
        <end position="627"/>
    </location>
</feature>
<feature type="region of interest" description="Disordered" evidence="1">
    <location>
        <begin position="1"/>
        <end position="88"/>
    </location>
</feature>
<dbReference type="AlphaFoldDB" id="A0A317XZS5"/>
<dbReference type="GO" id="GO:0032266">
    <property type="term" value="F:phosphatidylinositol-3-phosphate binding"/>
    <property type="evidence" value="ECO:0007669"/>
    <property type="project" value="TreeGrafter"/>
</dbReference>
<dbReference type="GO" id="GO:0030905">
    <property type="term" value="C:retromer, tubulation complex"/>
    <property type="evidence" value="ECO:0007669"/>
    <property type="project" value="TreeGrafter"/>
</dbReference>
<feature type="region of interest" description="Disordered" evidence="1">
    <location>
        <begin position="529"/>
        <end position="719"/>
    </location>
</feature>
<evidence type="ECO:0000313" key="4">
    <source>
        <dbReference type="Proteomes" id="UP000246740"/>
    </source>
</evidence>
<dbReference type="InterPro" id="IPR027267">
    <property type="entry name" value="AH/BAR_dom_sf"/>
</dbReference>
<dbReference type="GO" id="GO:0005829">
    <property type="term" value="C:cytosol"/>
    <property type="evidence" value="ECO:0007669"/>
    <property type="project" value="GOC"/>
</dbReference>
<dbReference type="GO" id="GO:0006886">
    <property type="term" value="P:intracellular protein transport"/>
    <property type="evidence" value="ECO:0007669"/>
    <property type="project" value="TreeGrafter"/>
</dbReference>
<accession>A0A317XZS5</accession>
<feature type="compositionally biased region" description="Polar residues" evidence="1">
    <location>
        <begin position="27"/>
        <end position="41"/>
    </location>
</feature>
<dbReference type="STRING" id="1882483.A0A317XZS5"/>
<dbReference type="OrthoDB" id="9976382at2759"/>
<dbReference type="InterPro" id="IPR015404">
    <property type="entry name" value="Vps5_C"/>
</dbReference>
<feature type="compositionally biased region" description="Polar residues" evidence="1">
    <location>
        <begin position="643"/>
        <end position="655"/>
    </location>
</feature>
<feature type="compositionally biased region" description="Low complexity" evidence="1">
    <location>
        <begin position="1"/>
        <end position="19"/>
    </location>
</feature>
<name>A0A317XZS5_9BASI</name>
<dbReference type="InParanoid" id="A0A317XZS5"/>
<evidence type="ECO:0000256" key="1">
    <source>
        <dbReference type="SAM" id="MobiDB-lite"/>
    </source>
</evidence>
<dbReference type="Proteomes" id="UP000246740">
    <property type="component" value="Unassembled WGS sequence"/>
</dbReference>
<keyword evidence="4" id="KW-1185">Reference proteome</keyword>
<feature type="compositionally biased region" description="Polar residues" evidence="1">
    <location>
        <begin position="553"/>
        <end position="562"/>
    </location>
</feature>
<feature type="domain" description="Sorting nexin/Vps5-like C-terminal" evidence="2">
    <location>
        <begin position="284"/>
        <end position="503"/>
    </location>
</feature>
<sequence length="732" mass="78366">MLQQHQQQQHQQQQQQQQQSVPGSGPYTATQPTHARNQMHASPSSSLEKPMPPPPQSPSALCGHHLAPDMDQRRGQTNGGRPVHDSTRVYEPNQPLRELFLRVRIQSIEKAKKDLLVRFDAVTNLPHFRSSSYSGITRSYREMCLYSLALSLSSPATIVPALPLPSTTASGLEDTRILRLMLSRWFSRVLAEPNLRDHTETRNFMEADFAYSPTPPGAGSSSAARKRFANAMASAASVAFGGVDASGGLPNGVLATSASASSRAGGGGLSILGLGSSSKGLSTSRSVYDDDEDLVAARAEVTRLEMQFADAAEASEKLAHARRALMGALTDASMKLNNLGAVEEVRPPSARLGLPYVLKRSAYMCRSVGELQDALSNTELLTLGDAVAYQSINARAAKEAMLARNALVEEHHNAQKATVAKKRDAEHLKTQRNLRADRVDDALEDLEEAKRHEFALAQNLKKISAELHGSLQSHSRYAHQDLQQALIEHARGSIMYSRQMLKELKALKADLEGKPHPPSHSGAAIIDAQKEQRNSNSSPRPSTESSANRSEKLQTGQGSPRTTAPAEHLPRSESFGVSGFHSAPPRSDDSLPTSPVPVAVSTAAASMSRSGSGVVSPSPMPSMPGTSNANPGQGPSVHHRPNVWQQKSSDLSHSVHTSHPHAHLQQHQQAPGSSSPSLGVPVAEGGSATSQSMFLDRPRSNPFGTLNSGTGTASGRSRISAAEAARSLAGRF</sequence>
<dbReference type="CDD" id="cd07596">
    <property type="entry name" value="BAR_SNX"/>
    <property type="match status" value="1"/>
</dbReference>
<dbReference type="Pfam" id="PF09325">
    <property type="entry name" value="Vps5"/>
    <property type="match status" value="1"/>
</dbReference>
<proteinExistence type="predicted"/>
<dbReference type="EMBL" id="KZ819188">
    <property type="protein sequence ID" value="PWZ03408.1"/>
    <property type="molecule type" value="Genomic_DNA"/>
</dbReference>
<dbReference type="GO" id="GO:0042147">
    <property type="term" value="P:retrograde transport, endosome to Golgi"/>
    <property type="evidence" value="ECO:0007669"/>
    <property type="project" value="TreeGrafter"/>
</dbReference>
<organism evidence="3 4">
    <name type="scientific">Testicularia cyperi</name>
    <dbReference type="NCBI Taxonomy" id="1882483"/>
    <lineage>
        <taxon>Eukaryota</taxon>
        <taxon>Fungi</taxon>
        <taxon>Dikarya</taxon>
        <taxon>Basidiomycota</taxon>
        <taxon>Ustilaginomycotina</taxon>
        <taxon>Ustilaginomycetes</taxon>
        <taxon>Ustilaginales</taxon>
        <taxon>Anthracoideaceae</taxon>
        <taxon>Testicularia</taxon>
    </lineage>
</organism>
<gene>
    <name evidence="3" type="ORF">BCV70DRAFT_197619</name>
</gene>
<reference evidence="3 4" key="1">
    <citation type="journal article" date="2018" name="Mol. Biol. Evol.">
        <title>Broad Genomic Sampling Reveals a Smut Pathogenic Ancestry of the Fungal Clade Ustilaginomycotina.</title>
        <authorList>
            <person name="Kijpornyongpan T."/>
            <person name="Mondo S.J."/>
            <person name="Barry K."/>
            <person name="Sandor L."/>
            <person name="Lee J."/>
            <person name="Lipzen A."/>
            <person name="Pangilinan J."/>
            <person name="LaButti K."/>
            <person name="Hainaut M."/>
            <person name="Henrissat B."/>
            <person name="Grigoriev I.V."/>
            <person name="Spatafora J.W."/>
            <person name="Aime M.C."/>
        </authorList>
    </citation>
    <scope>NUCLEOTIDE SEQUENCE [LARGE SCALE GENOMIC DNA]</scope>
    <source>
        <strain evidence="3 4">MCA 3645</strain>
    </source>
</reference>
<dbReference type="InterPro" id="IPR053055">
    <property type="entry name" value="VPS17"/>
</dbReference>